<reference evidence="2 3" key="1">
    <citation type="journal article" date="2006" name="Nat. Biotechnol.">
        <title>Complete genome sequence of the entomopathogenic and metabolically versatile soil bacterium Pseudomonas entomophila.</title>
        <authorList>
            <person name="Vodovar N."/>
            <person name="Vallenet D."/>
            <person name="Cruveiller S."/>
            <person name="Rouy Z."/>
            <person name="Barbe V."/>
            <person name="Acosta C."/>
            <person name="Cattolico L."/>
            <person name="Jubin C."/>
            <person name="Lajus A."/>
            <person name="Segurens B."/>
            <person name="Vacherie B."/>
            <person name="Wincker P."/>
            <person name="Weissenbach J."/>
            <person name="Lemaitre B."/>
            <person name="Medigue C."/>
            <person name="Boccard F."/>
        </authorList>
    </citation>
    <scope>NUCLEOTIDE SEQUENCE [LARGE SCALE GENOMIC DNA]</scope>
    <source>
        <strain evidence="2 3">L48</strain>
    </source>
</reference>
<name>Q1IEL4_PSEE4</name>
<dbReference type="EMBL" id="CT573326">
    <property type="protein sequence ID" value="CAK13891.1"/>
    <property type="molecule type" value="Genomic_DNA"/>
</dbReference>
<evidence type="ECO:0000313" key="3">
    <source>
        <dbReference type="Proteomes" id="UP000000658"/>
    </source>
</evidence>
<feature type="transmembrane region" description="Helical" evidence="1">
    <location>
        <begin position="116"/>
        <end position="134"/>
    </location>
</feature>
<keyword evidence="1" id="KW-0812">Transmembrane</keyword>
<dbReference type="eggNOG" id="ENOG50336TK">
    <property type="taxonomic scope" value="Bacteria"/>
</dbReference>
<feature type="transmembrane region" description="Helical" evidence="1">
    <location>
        <begin position="12"/>
        <end position="34"/>
    </location>
</feature>
<gene>
    <name evidence="2" type="ordered locus">PSEEN0986</name>
</gene>
<evidence type="ECO:0000256" key="1">
    <source>
        <dbReference type="SAM" id="Phobius"/>
    </source>
</evidence>
<keyword evidence="1" id="KW-0472">Membrane</keyword>
<evidence type="ECO:0000313" key="2">
    <source>
        <dbReference type="EMBL" id="CAK13891.1"/>
    </source>
</evidence>
<proteinExistence type="predicted"/>
<dbReference type="Proteomes" id="UP000000658">
    <property type="component" value="Chromosome"/>
</dbReference>
<accession>Q1IEL4</accession>
<feature type="transmembrane region" description="Helical" evidence="1">
    <location>
        <begin position="46"/>
        <end position="70"/>
    </location>
</feature>
<protein>
    <submittedName>
        <fullName evidence="2">Uncharacterized protein</fullName>
    </submittedName>
</protein>
<dbReference type="KEGG" id="pen:PSEEN0986"/>
<keyword evidence="1" id="KW-1133">Transmembrane helix</keyword>
<sequence length="189" mass="20683">MLLDGAFALPAFYVTSTLLLFLLCLCFDAILMGADGHMPALQVLLMGPWGIAFGQYQWFANPLLGLAVLAHRRFRRLALGAGVIALGLALSCLGIERVPDNRSYDFLPLTGFGAGYYLWTLAILVFCLGQAWWCRKVHSAMDVPRLRWFDGVLIVALVATIYAGTQMPSLRVQPTSHAEAIEQAEAHGS</sequence>
<dbReference type="HOGENOM" id="CLU_1502263_0_0_6"/>
<organism evidence="2 3">
    <name type="scientific">Pseudomonas entomophila (strain L48)</name>
    <dbReference type="NCBI Taxonomy" id="384676"/>
    <lineage>
        <taxon>Bacteria</taxon>
        <taxon>Pseudomonadati</taxon>
        <taxon>Pseudomonadota</taxon>
        <taxon>Gammaproteobacteria</taxon>
        <taxon>Pseudomonadales</taxon>
        <taxon>Pseudomonadaceae</taxon>
        <taxon>Pseudomonas</taxon>
    </lineage>
</organism>
<dbReference type="AlphaFoldDB" id="Q1IEL4"/>
<feature type="transmembrane region" description="Helical" evidence="1">
    <location>
        <begin position="77"/>
        <end position="96"/>
    </location>
</feature>
<dbReference type="STRING" id="384676.PSEEN0986"/>
<feature type="transmembrane region" description="Helical" evidence="1">
    <location>
        <begin position="146"/>
        <end position="164"/>
    </location>
</feature>